<dbReference type="InterPro" id="IPR027802">
    <property type="entry name" value="Multi-ubiquitin_dom"/>
</dbReference>
<organism evidence="2 3">
    <name type="scientific">Fimbriiglobus ruber</name>
    <dbReference type="NCBI Taxonomy" id="1908690"/>
    <lineage>
        <taxon>Bacteria</taxon>
        <taxon>Pseudomonadati</taxon>
        <taxon>Planctomycetota</taxon>
        <taxon>Planctomycetia</taxon>
        <taxon>Gemmatales</taxon>
        <taxon>Gemmataceae</taxon>
        <taxon>Fimbriiglobus</taxon>
    </lineage>
</organism>
<name>A0A225DXY5_9BACT</name>
<accession>A0A225DXY5</accession>
<dbReference type="AlphaFoldDB" id="A0A225DXY5"/>
<evidence type="ECO:0000313" key="2">
    <source>
        <dbReference type="EMBL" id="OWK40977.1"/>
    </source>
</evidence>
<evidence type="ECO:0000259" key="1">
    <source>
        <dbReference type="Pfam" id="PF14452"/>
    </source>
</evidence>
<dbReference type="Proteomes" id="UP000214646">
    <property type="component" value="Unassembled WGS sequence"/>
</dbReference>
<reference evidence="3" key="1">
    <citation type="submission" date="2017-06" db="EMBL/GenBank/DDBJ databases">
        <title>Genome analysis of Fimbriiglobus ruber SP5, the first member of the order Planctomycetales with confirmed chitinolytic capability.</title>
        <authorList>
            <person name="Ravin N.V."/>
            <person name="Rakitin A.L."/>
            <person name="Ivanova A.A."/>
            <person name="Beletsky A.V."/>
            <person name="Kulichevskaya I.S."/>
            <person name="Mardanov A.V."/>
            <person name="Dedysh S.N."/>
        </authorList>
    </citation>
    <scope>NUCLEOTIDE SEQUENCE [LARGE SCALE GENOMIC DNA]</scope>
    <source>
        <strain evidence="3">SP5</strain>
    </source>
</reference>
<dbReference type="OrthoDB" id="7445930at2"/>
<keyword evidence="3" id="KW-1185">Reference proteome</keyword>
<evidence type="ECO:0000313" key="3">
    <source>
        <dbReference type="Proteomes" id="UP000214646"/>
    </source>
</evidence>
<gene>
    <name evidence="2" type="ORF">FRUB_04869</name>
</gene>
<sequence length="114" mass="12939">MDRNEDERGGAIPTEEGALLEEVEIEEYAKKNHRPPRAKRYVIRIDKVKFTVHVSHMTGRELLKLAGKTPPENYSISQKLHGGHVKPIGLDQDVDFTCQGVERFMTLPLDQTEG</sequence>
<dbReference type="RefSeq" id="WP_088255942.1">
    <property type="nucleotide sequence ID" value="NZ_NIDE01000007.1"/>
</dbReference>
<dbReference type="EMBL" id="NIDE01000007">
    <property type="protein sequence ID" value="OWK40977.1"/>
    <property type="molecule type" value="Genomic_DNA"/>
</dbReference>
<feature type="domain" description="Multi-ubiquitin" evidence="1">
    <location>
        <begin position="41"/>
        <end position="107"/>
    </location>
</feature>
<dbReference type="Pfam" id="PF14452">
    <property type="entry name" value="Multi_ubiq"/>
    <property type="match status" value="1"/>
</dbReference>
<protein>
    <recommendedName>
        <fullName evidence="1">Multi-ubiquitin domain-containing protein</fullName>
    </recommendedName>
</protein>
<comment type="caution">
    <text evidence="2">The sequence shown here is derived from an EMBL/GenBank/DDBJ whole genome shotgun (WGS) entry which is preliminary data.</text>
</comment>
<proteinExistence type="predicted"/>